<dbReference type="GO" id="GO:0044718">
    <property type="term" value="P:siderophore transmembrane transport"/>
    <property type="evidence" value="ECO:0007669"/>
    <property type="project" value="TreeGrafter"/>
</dbReference>
<dbReference type="InterPro" id="IPR036942">
    <property type="entry name" value="Beta-barrel_TonB_sf"/>
</dbReference>
<dbReference type="InterPro" id="IPR037066">
    <property type="entry name" value="Plug_dom_sf"/>
</dbReference>
<feature type="signal peptide" evidence="12">
    <location>
        <begin position="1"/>
        <end position="22"/>
    </location>
</feature>
<evidence type="ECO:0000256" key="4">
    <source>
        <dbReference type="ARBA" id="ARBA00022692"/>
    </source>
</evidence>
<evidence type="ECO:0000313" key="16">
    <source>
        <dbReference type="Proteomes" id="UP000188912"/>
    </source>
</evidence>
<dbReference type="InterPro" id="IPR039426">
    <property type="entry name" value="TonB-dep_rcpt-like"/>
</dbReference>
<dbReference type="KEGG" id="thd:BHV28_14380"/>
<keyword evidence="16" id="KW-1185">Reference proteome</keyword>
<proteinExistence type="inferred from homology"/>
<dbReference type="PANTHER" id="PTHR30069:SF29">
    <property type="entry name" value="HEMOGLOBIN AND HEMOGLOBIN-HAPTOGLOBIN-BINDING PROTEIN 1-RELATED"/>
    <property type="match status" value="1"/>
</dbReference>
<dbReference type="Proteomes" id="UP000188912">
    <property type="component" value="Chromosome"/>
</dbReference>
<evidence type="ECO:0000256" key="7">
    <source>
        <dbReference type="ARBA" id="ARBA00023136"/>
    </source>
</evidence>
<keyword evidence="7 10" id="KW-0472">Membrane</keyword>
<reference evidence="15 16" key="2">
    <citation type="journal article" date="2016" name="Sci. Rep.">
        <title>The genome of Rhizobiales bacteria in predatory ants reveals urease gene functions but no genes for nitrogen fixation.</title>
        <authorList>
            <person name="Neuvonen M.M."/>
            <person name="Tamarit D."/>
            <person name="Naslund K."/>
            <person name="Liebig J."/>
            <person name="Feldhaar H."/>
            <person name="Moran N.A."/>
            <person name="Guy L."/>
            <person name="Andersson S.G."/>
        </authorList>
    </citation>
    <scope>NUCLEOTIDE SEQUENCE [LARGE SCALE GENOMIC DNA]</scope>
    <source>
        <strain evidence="15 16">Hsal</strain>
    </source>
</reference>
<comment type="similarity">
    <text evidence="10 11">Belongs to the TonB-dependent receptor family.</text>
</comment>
<dbReference type="PROSITE" id="PS52016">
    <property type="entry name" value="TONB_DEPENDENT_REC_3"/>
    <property type="match status" value="1"/>
</dbReference>
<dbReference type="AlphaFoldDB" id="A0A1U9JWB1"/>
<dbReference type="GO" id="GO:0009279">
    <property type="term" value="C:cell outer membrane"/>
    <property type="evidence" value="ECO:0007669"/>
    <property type="project" value="UniProtKB-SubCell"/>
</dbReference>
<evidence type="ECO:0000259" key="14">
    <source>
        <dbReference type="Pfam" id="PF07715"/>
    </source>
</evidence>
<keyword evidence="2 10" id="KW-0813">Transport</keyword>
<feature type="chain" id="PRO_5013296038" evidence="12">
    <location>
        <begin position="23"/>
        <end position="649"/>
    </location>
</feature>
<evidence type="ECO:0000256" key="3">
    <source>
        <dbReference type="ARBA" id="ARBA00022452"/>
    </source>
</evidence>
<keyword evidence="3 10" id="KW-1134">Transmembrane beta strand</keyword>
<dbReference type="InterPro" id="IPR000531">
    <property type="entry name" value="Beta-barrel_TonB"/>
</dbReference>
<dbReference type="PROSITE" id="PS51257">
    <property type="entry name" value="PROKAR_LIPOPROTEIN"/>
    <property type="match status" value="1"/>
</dbReference>
<evidence type="ECO:0000256" key="1">
    <source>
        <dbReference type="ARBA" id="ARBA00004571"/>
    </source>
</evidence>
<name>A0A1U9JWB1_9HYPH</name>
<keyword evidence="4 10" id="KW-0812">Transmembrane</keyword>
<dbReference type="STRING" id="1902579.BHV28_14380"/>
<evidence type="ECO:0000256" key="11">
    <source>
        <dbReference type="RuleBase" id="RU003357"/>
    </source>
</evidence>
<reference evidence="15 16" key="1">
    <citation type="journal article" date="2010" name="Science">
        <title>Genomic comparison of the ants Camponotus floridanus and Harpegnathos saltator.</title>
        <authorList>
            <person name="Bonasio R."/>
            <person name="Zhang G."/>
            <person name="Ye C."/>
            <person name="Mutti N.S."/>
            <person name="Fang X."/>
            <person name="Qin N."/>
            <person name="Donahue G."/>
            <person name="Yang P."/>
            <person name="Li Q."/>
            <person name="Li C."/>
            <person name="Zhang P."/>
            <person name="Huang Z."/>
            <person name="Berger S.L."/>
            <person name="Reinberg D."/>
            <person name="Wang J."/>
            <person name="Liebig J."/>
        </authorList>
    </citation>
    <scope>NUCLEOTIDE SEQUENCE [LARGE SCALE GENOMIC DNA]</scope>
    <source>
        <strain evidence="15 16">Hsal</strain>
    </source>
</reference>
<evidence type="ECO:0000259" key="13">
    <source>
        <dbReference type="Pfam" id="PF00593"/>
    </source>
</evidence>
<dbReference type="PANTHER" id="PTHR30069">
    <property type="entry name" value="TONB-DEPENDENT OUTER MEMBRANE RECEPTOR"/>
    <property type="match status" value="1"/>
</dbReference>
<dbReference type="EMBL" id="CP017315">
    <property type="protein sequence ID" value="AQS42121.1"/>
    <property type="molecule type" value="Genomic_DNA"/>
</dbReference>
<keyword evidence="9 10" id="KW-0998">Cell outer membrane</keyword>
<keyword evidence="6 11" id="KW-0798">TonB box</keyword>
<dbReference type="InterPro" id="IPR012910">
    <property type="entry name" value="Plug_dom"/>
</dbReference>
<protein>
    <submittedName>
        <fullName evidence="15">Outer membrane cobalamin receptor protein (Precursor)</fullName>
    </submittedName>
</protein>
<feature type="domain" description="TonB-dependent receptor plug" evidence="14">
    <location>
        <begin position="51"/>
        <end position="156"/>
    </location>
</feature>
<dbReference type="Gene3D" id="2.40.170.20">
    <property type="entry name" value="TonB-dependent receptor, beta-barrel domain"/>
    <property type="match status" value="1"/>
</dbReference>
<sequence length="649" mass="70905">MQKFRVQPACAGLLLSCAVGYAQGGAADGRKDDTLLETVTISGGLTTVEKDKSGHAYTIITSKELEQSQTRSVADALRQVPGISVSRSGSYGGLTAVRMRGAESNHVLVLIDGIEANGLSDGAFNFGDMQAVDIERIEILRGPQGAFYGSNALAGVINIITKSGIRNDWRIGGQTEAGTHKSWLGGVLLQGGGENYDLALSAAYRRTDGFSIAPGGAEHDGDKNLTLNGKLNVDVSETLALDATMRFTRHKVDLDGTGAWGSVDEGRMVDRDNRSDTDIFIGSLGFTHKALDGALTSRARLSGNSNTMAYYMDGEPGSGNRGSRLTGSTQVSYAFDTPSFADARHVISGGADWRREHFRAQKPVSDASQLDWRTRDSTAFIGEYRLELFDRLNFNASLRHDVNDDFKDATTYNLASSWRLPDGRTRLHASVGTGVANPTFYEQFGYLPNSFIGNPALKPEKSTGWDIGVEQAFWDGRIVGDVTYFRQNLKEEIATKYLPDFTSTPYNQAGTSKRQGVEVALTFEIINGLTAHATYTWLEAEDPDGACEVRRPEHSGSANVAYVFYEERARVFAQGVFNGKMRDSVFAPGLPSRITLDHYTVVNLGGSFKFNDHLEVFARIENVFDEKYQEIFDYNTQGRAFFIGLRGAL</sequence>
<evidence type="ECO:0000256" key="9">
    <source>
        <dbReference type="ARBA" id="ARBA00023237"/>
    </source>
</evidence>
<feature type="domain" description="TonB-dependent receptor-like beta-barrel" evidence="13">
    <location>
        <begin position="271"/>
        <end position="623"/>
    </location>
</feature>
<dbReference type="Gene3D" id="2.170.130.10">
    <property type="entry name" value="TonB-dependent receptor, plug domain"/>
    <property type="match status" value="1"/>
</dbReference>
<gene>
    <name evidence="15" type="ORF">BHV28_14380</name>
</gene>
<organism evidence="15 16">
    <name type="scientific">Candidatus Tokpelaia hoelldobleri</name>
    <dbReference type="NCBI Taxonomy" id="1902579"/>
    <lineage>
        <taxon>Bacteria</taxon>
        <taxon>Pseudomonadati</taxon>
        <taxon>Pseudomonadota</taxon>
        <taxon>Alphaproteobacteria</taxon>
        <taxon>Hyphomicrobiales</taxon>
        <taxon>Candidatus Tokpelaia</taxon>
    </lineage>
</organism>
<evidence type="ECO:0000256" key="6">
    <source>
        <dbReference type="ARBA" id="ARBA00023077"/>
    </source>
</evidence>
<accession>A0A1U9JWB1</accession>
<dbReference type="GO" id="GO:0015344">
    <property type="term" value="F:siderophore uptake transmembrane transporter activity"/>
    <property type="evidence" value="ECO:0007669"/>
    <property type="project" value="TreeGrafter"/>
</dbReference>
<evidence type="ECO:0000256" key="12">
    <source>
        <dbReference type="SAM" id="SignalP"/>
    </source>
</evidence>
<dbReference type="Pfam" id="PF07715">
    <property type="entry name" value="Plug"/>
    <property type="match status" value="1"/>
</dbReference>
<evidence type="ECO:0000256" key="8">
    <source>
        <dbReference type="ARBA" id="ARBA00023170"/>
    </source>
</evidence>
<keyword evidence="5 12" id="KW-0732">Signal</keyword>
<dbReference type="SUPFAM" id="SSF56935">
    <property type="entry name" value="Porins"/>
    <property type="match status" value="1"/>
</dbReference>
<evidence type="ECO:0000256" key="2">
    <source>
        <dbReference type="ARBA" id="ARBA00022448"/>
    </source>
</evidence>
<dbReference type="CDD" id="cd01347">
    <property type="entry name" value="ligand_gated_channel"/>
    <property type="match status" value="1"/>
</dbReference>
<keyword evidence="8 15" id="KW-0675">Receptor</keyword>
<evidence type="ECO:0000256" key="10">
    <source>
        <dbReference type="PROSITE-ProRule" id="PRU01360"/>
    </source>
</evidence>
<evidence type="ECO:0000256" key="5">
    <source>
        <dbReference type="ARBA" id="ARBA00022729"/>
    </source>
</evidence>
<dbReference type="Pfam" id="PF00593">
    <property type="entry name" value="TonB_dep_Rec_b-barrel"/>
    <property type="match status" value="1"/>
</dbReference>
<evidence type="ECO:0000313" key="15">
    <source>
        <dbReference type="EMBL" id="AQS42121.1"/>
    </source>
</evidence>
<comment type="subcellular location">
    <subcellularLocation>
        <location evidence="1 10">Cell outer membrane</location>
        <topology evidence="1 10">Multi-pass membrane protein</topology>
    </subcellularLocation>
</comment>